<organism evidence="7 8">
    <name type="scientific">Thermanaerothrix solaris</name>
    <dbReference type="NCBI Taxonomy" id="3058434"/>
    <lineage>
        <taxon>Bacteria</taxon>
        <taxon>Bacillati</taxon>
        <taxon>Chloroflexota</taxon>
        <taxon>Anaerolineae</taxon>
        <taxon>Anaerolineales</taxon>
        <taxon>Anaerolineaceae</taxon>
        <taxon>Thermanaerothrix</taxon>
    </lineage>
</organism>
<evidence type="ECO:0000256" key="2">
    <source>
        <dbReference type="ARBA" id="ARBA00006247"/>
    </source>
</evidence>
<keyword evidence="4" id="KW-0378">Hydrolase</keyword>
<comment type="similarity">
    <text evidence="2">Belongs to the peptidase M20A family.</text>
</comment>
<dbReference type="InterPro" id="IPR002933">
    <property type="entry name" value="Peptidase_M20"/>
</dbReference>
<evidence type="ECO:0000256" key="5">
    <source>
        <dbReference type="ARBA" id="ARBA00022833"/>
    </source>
</evidence>
<dbReference type="SUPFAM" id="SSF55031">
    <property type="entry name" value="Bacterial exopeptidase dimerisation domain"/>
    <property type="match status" value="1"/>
</dbReference>
<dbReference type="Pfam" id="PF07687">
    <property type="entry name" value="M20_dimer"/>
    <property type="match status" value="1"/>
</dbReference>
<protein>
    <submittedName>
        <fullName evidence="7">M20/M25/M40 family metallo-hydrolase</fullName>
    </submittedName>
</protein>
<evidence type="ECO:0000256" key="4">
    <source>
        <dbReference type="ARBA" id="ARBA00022801"/>
    </source>
</evidence>
<dbReference type="SUPFAM" id="SSF53187">
    <property type="entry name" value="Zn-dependent exopeptidases"/>
    <property type="match status" value="1"/>
</dbReference>
<accession>A0ABU3NR51</accession>
<dbReference type="Pfam" id="PF01546">
    <property type="entry name" value="Peptidase_M20"/>
    <property type="match status" value="1"/>
</dbReference>
<evidence type="ECO:0000256" key="1">
    <source>
        <dbReference type="ARBA" id="ARBA00001947"/>
    </source>
</evidence>
<dbReference type="PANTHER" id="PTHR43808">
    <property type="entry name" value="ACETYLORNITHINE DEACETYLASE"/>
    <property type="match status" value="1"/>
</dbReference>
<feature type="domain" description="Peptidase M20 dimerisation" evidence="6">
    <location>
        <begin position="172"/>
        <end position="271"/>
    </location>
</feature>
<evidence type="ECO:0000256" key="3">
    <source>
        <dbReference type="ARBA" id="ARBA00022723"/>
    </source>
</evidence>
<keyword evidence="3" id="KW-0479">Metal-binding</keyword>
<evidence type="ECO:0000313" key="8">
    <source>
        <dbReference type="Proteomes" id="UP001254165"/>
    </source>
</evidence>
<name>A0ABU3NR51_9CHLR</name>
<keyword evidence="5" id="KW-0862">Zinc</keyword>
<dbReference type="PROSITE" id="PS00759">
    <property type="entry name" value="ARGE_DAPE_CPG2_2"/>
    <property type="match status" value="1"/>
</dbReference>
<dbReference type="Gene3D" id="3.40.630.10">
    <property type="entry name" value="Zn peptidases"/>
    <property type="match status" value="1"/>
</dbReference>
<dbReference type="PROSITE" id="PS00758">
    <property type="entry name" value="ARGE_DAPE_CPG2_1"/>
    <property type="match status" value="1"/>
</dbReference>
<evidence type="ECO:0000313" key="7">
    <source>
        <dbReference type="EMBL" id="MDT8898326.1"/>
    </source>
</evidence>
<proteinExistence type="inferred from homology"/>
<dbReference type="InterPro" id="IPR011650">
    <property type="entry name" value="Peptidase_M20_dimer"/>
</dbReference>
<dbReference type="RefSeq" id="WP_315624985.1">
    <property type="nucleotide sequence ID" value="NZ_JAUHMF010000002.1"/>
</dbReference>
<gene>
    <name evidence="7" type="ORF">QYE77_08600</name>
</gene>
<dbReference type="Gene3D" id="3.30.70.360">
    <property type="match status" value="1"/>
</dbReference>
<dbReference type="InterPro" id="IPR036264">
    <property type="entry name" value="Bact_exopeptidase_dim_dom"/>
</dbReference>
<evidence type="ECO:0000259" key="6">
    <source>
        <dbReference type="Pfam" id="PF07687"/>
    </source>
</evidence>
<reference evidence="7 8" key="1">
    <citation type="submission" date="2023-07" db="EMBL/GenBank/DDBJ databases">
        <title>Novel species of Thermanaerothrix with wide hydrolytic capabilities.</title>
        <authorList>
            <person name="Zayulina K.S."/>
            <person name="Podosokorskaya O.A."/>
            <person name="Elcheninov A.G."/>
        </authorList>
    </citation>
    <scope>NUCLEOTIDE SEQUENCE [LARGE SCALE GENOMIC DNA]</scope>
    <source>
        <strain evidence="7 8">4228-RoL</strain>
    </source>
</reference>
<comment type="caution">
    <text evidence="7">The sequence shown here is derived from an EMBL/GenBank/DDBJ whole genome shotgun (WGS) entry which is preliminary data.</text>
</comment>
<sequence length="390" mass="41861">MPTLSPTLQDEVVALLQALVRTPSLSGQERALADLVEARLRRLSFDHVERDTWGNVIASRQGYAPGPHLLFDAHMDVVAPGEATAWAGGDPYSGRLEGGRVWGRGATDTKGSLAAMLIAIGHLPATEFRGTLTVVASVGEETLEGAALGQVCAQLRPDLVIIGEPTEGRLGIGQKGRAKLWFRAQGRPAHSSTPEEGHNAIYVAAEVVQRIRALPLLTHPILGAGVMEALDIHSEPYPSASTIPYTCLVRYDRRLVVGETPESVLQPYREAFGGREDLTFGFEEVTLSTYTGATLRTPDFHPAWLWAESTPWVQQALASLRAAGLRAETFIAPYCTNASTTAGELGLPTLIYGPSSIALAHKVNEYIEVNDVLAAVLGYQALAKGLREIG</sequence>
<comment type="cofactor">
    <cofactor evidence="1">
        <name>Zn(2+)</name>
        <dbReference type="ChEBI" id="CHEBI:29105"/>
    </cofactor>
</comment>
<dbReference type="Proteomes" id="UP001254165">
    <property type="component" value="Unassembled WGS sequence"/>
</dbReference>
<dbReference type="InterPro" id="IPR001261">
    <property type="entry name" value="ArgE/DapE_CS"/>
</dbReference>
<keyword evidence="8" id="KW-1185">Reference proteome</keyword>
<dbReference type="EMBL" id="JAUHMF010000002">
    <property type="protein sequence ID" value="MDT8898326.1"/>
    <property type="molecule type" value="Genomic_DNA"/>
</dbReference>
<dbReference type="PANTHER" id="PTHR43808:SF8">
    <property type="entry name" value="PEPTIDASE M20 DIMERISATION DOMAIN-CONTAINING PROTEIN"/>
    <property type="match status" value="1"/>
</dbReference>
<dbReference type="InterPro" id="IPR050072">
    <property type="entry name" value="Peptidase_M20A"/>
</dbReference>